<keyword evidence="4 9" id="KW-0479">Metal-binding</keyword>
<proteinExistence type="inferred from homology"/>
<evidence type="ECO:0000256" key="8">
    <source>
        <dbReference type="ARBA" id="ARBA00023204"/>
    </source>
</evidence>
<evidence type="ECO:0000256" key="2">
    <source>
        <dbReference type="ARBA" id="ARBA00007092"/>
    </source>
</evidence>
<organism evidence="12 13">
    <name type="scientific">Seriola dumerili</name>
    <name type="common">Greater amberjack</name>
    <name type="synonym">Caranx dumerili</name>
    <dbReference type="NCBI Taxonomy" id="41447"/>
    <lineage>
        <taxon>Eukaryota</taxon>
        <taxon>Metazoa</taxon>
        <taxon>Chordata</taxon>
        <taxon>Craniata</taxon>
        <taxon>Vertebrata</taxon>
        <taxon>Euteleostomi</taxon>
        <taxon>Actinopterygii</taxon>
        <taxon>Neopterygii</taxon>
        <taxon>Teleostei</taxon>
        <taxon>Neoteleostei</taxon>
        <taxon>Acanthomorphata</taxon>
        <taxon>Carangaria</taxon>
        <taxon>Carangiformes</taxon>
        <taxon>Carangidae</taxon>
        <taxon>Seriola</taxon>
    </lineage>
</organism>
<dbReference type="Ensembl" id="ENSSDUT00000020713.1">
    <property type="protein sequence ID" value="ENSSDUP00000020349.1"/>
    <property type="gene ID" value="ENSSDUG00000014814.1"/>
</dbReference>
<evidence type="ECO:0000313" key="13">
    <source>
        <dbReference type="Proteomes" id="UP000261420"/>
    </source>
</evidence>
<keyword evidence="9" id="KW-0464">Manganese</keyword>
<keyword evidence="8" id="KW-0234">DNA repair</keyword>
<evidence type="ECO:0000256" key="6">
    <source>
        <dbReference type="ARBA" id="ARBA00022801"/>
    </source>
</evidence>
<comment type="similarity">
    <text evidence="2">Belongs to the DNA repair enzymes AP/ExoA family.</text>
</comment>
<sequence>MLLLHSLNANGLRTCGKMTAILEGIKGDILCLQETRWDKNSVEAATNIWNGNIFHNNGTIKSSGVATLIKNNNINDSKLVHKDNNGRLLIIDITVNNIIYRIINVYANNCEKERKEMFNKIGRWVNNKTVIVGDFNTVLTKSDISVNNVYKNDISRTALYELMNNHNLMDIWRIQNPLKRTFSRRQVVKGTLRQSRIDLCLRGSRTSVFFLLPLVHSPSLFHYHLTFPCILCLFICLDHSPRQFYCSGEAYLSFFFSCFPDGFNR</sequence>
<evidence type="ECO:0000259" key="11">
    <source>
        <dbReference type="Pfam" id="PF03372"/>
    </source>
</evidence>
<dbReference type="Pfam" id="PF03372">
    <property type="entry name" value="Exo_endo_phos"/>
    <property type="match status" value="1"/>
</dbReference>
<feature type="binding site" evidence="9">
    <location>
        <position position="8"/>
    </location>
    <ligand>
        <name>Mg(2+)</name>
        <dbReference type="ChEBI" id="CHEBI:18420"/>
        <label>1</label>
    </ligand>
</feature>
<evidence type="ECO:0000256" key="4">
    <source>
        <dbReference type="ARBA" id="ARBA00022723"/>
    </source>
</evidence>
<dbReference type="GO" id="GO:0008081">
    <property type="term" value="F:phosphoric diester hydrolase activity"/>
    <property type="evidence" value="ECO:0007669"/>
    <property type="project" value="TreeGrafter"/>
</dbReference>
<dbReference type="GO" id="GO:0006284">
    <property type="term" value="P:base-excision repair"/>
    <property type="evidence" value="ECO:0007669"/>
    <property type="project" value="TreeGrafter"/>
</dbReference>
<comment type="cofactor">
    <cofactor evidence="9">
        <name>Mg(2+)</name>
        <dbReference type="ChEBI" id="CHEBI:18420"/>
    </cofactor>
    <cofactor evidence="9">
        <name>Mn(2+)</name>
        <dbReference type="ChEBI" id="CHEBI:29035"/>
    </cofactor>
    <text evidence="9">Probably binds two magnesium or manganese ions per subunit.</text>
</comment>
<protein>
    <recommendedName>
        <fullName evidence="3">exodeoxyribonuclease III</fullName>
        <ecNumber evidence="3">3.1.11.2</ecNumber>
    </recommendedName>
</protein>
<evidence type="ECO:0000256" key="10">
    <source>
        <dbReference type="PIRSR" id="PIRSR604808-3"/>
    </source>
</evidence>
<evidence type="ECO:0000256" key="5">
    <source>
        <dbReference type="ARBA" id="ARBA00022763"/>
    </source>
</evidence>
<dbReference type="PANTHER" id="PTHR22748">
    <property type="entry name" value="AP ENDONUCLEASE"/>
    <property type="match status" value="1"/>
</dbReference>
<evidence type="ECO:0000256" key="1">
    <source>
        <dbReference type="ARBA" id="ARBA00000493"/>
    </source>
</evidence>
<dbReference type="PANTHER" id="PTHR22748:SF23">
    <property type="entry name" value="EXODEOXYRIBONUCLEASE III"/>
    <property type="match status" value="1"/>
</dbReference>
<dbReference type="OMA" id="DIFTSAC"/>
<keyword evidence="7 9" id="KW-0460">Magnesium</keyword>
<dbReference type="InterPro" id="IPR004808">
    <property type="entry name" value="AP_endonuc_1"/>
</dbReference>
<accession>A0A3B4UPE6</accession>
<feature type="domain" description="Endonuclease/exonuclease/phosphatase" evidence="11">
    <location>
        <begin position="6"/>
        <end position="206"/>
    </location>
</feature>
<reference evidence="12" key="1">
    <citation type="submission" date="2025-08" db="UniProtKB">
        <authorList>
            <consortium name="Ensembl"/>
        </authorList>
    </citation>
    <scope>IDENTIFICATION</scope>
</reference>
<dbReference type="InterPro" id="IPR005135">
    <property type="entry name" value="Endo/exonuclease/phosphatase"/>
</dbReference>
<comment type="catalytic activity">
    <reaction evidence="1">
        <text>Exonucleolytic cleavage in the 3'- to 5'-direction to yield nucleoside 5'-phosphates.</text>
        <dbReference type="EC" id="3.1.11.2"/>
    </reaction>
</comment>
<dbReference type="GO" id="GO:0008311">
    <property type="term" value="F:double-stranded DNA 3'-5' DNA exonuclease activity"/>
    <property type="evidence" value="ECO:0007669"/>
    <property type="project" value="UniProtKB-EC"/>
</dbReference>
<dbReference type="GO" id="GO:0005634">
    <property type="term" value="C:nucleus"/>
    <property type="evidence" value="ECO:0007669"/>
    <property type="project" value="TreeGrafter"/>
</dbReference>
<dbReference type="GO" id="GO:0003906">
    <property type="term" value="F:DNA-(apurinic or apyrimidinic site) endonuclease activity"/>
    <property type="evidence" value="ECO:0007669"/>
    <property type="project" value="TreeGrafter"/>
</dbReference>
<feature type="site" description="Transition state stabilizer" evidence="10">
    <location>
        <position position="136"/>
    </location>
</feature>
<dbReference type="InterPro" id="IPR036691">
    <property type="entry name" value="Endo/exonu/phosph_ase_sf"/>
</dbReference>
<feature type="binding site" evidence="9">
    <location>
        <position position="136"/>
    </location>
    <ligand>
        <name>Mg(2+)</name>
        <dbReference type="ChEBI" id="CHEBI:18420"/>
        <label>1</label>
    </ligand>
</feature>
<dbReference type="AlphaFoldDB" id="A0A3B4UPE6"/>
<dbReference type="EC" id="3.1.11.2" evidence="3"/>
<dbReference type="Gene3D" id="3.60.10.10">
    <property type="entry name" value="Endonuclease/exonuclease/phosphatase"/>
    <property type="match status" value="1"/>
</dbReference>
<dbReference type="Proteomes" id="UP000261420">
    <property type="component" value="Unplaced"/>
</dbReference>
<dbReference type="SUPFAM" id="SSF56219">
    <property type="entry name" value="DNase I-like"/>
    <property type="match status" value="1"/>
</dbReference>
<keyword evidence="5" id="KW-0227">DNA damage</keyword>
<dbReference type="CDD" id="cd09076">
    <property type="entry name" value="L1-EN"/>
    <property type="match status" value="1"/>
</dbReference>
<feature type="binding site" evidence="9">
    <location>
        <position position="134"/>
    </location>
    <ligand>
        <name>Mg(2+)</name>
        <dbReference type="ChEBI" id="CHEBI:18420"/>
        <label>1</label>
    </ligand>
</feature>
<evidence type="ECO:0000313" key="12">
    <source>
        <dbReference type="Ensembl" id="ENSSDUP00000020349.1"/>
    </source>
</evidence>
<reference evidence="12" key="2">
    <citation type="submission" date="2025-09" db="UniProtKB">
        <authorList>
            <consortium name="Ensembl"/>
        </authorList>
    </citation>
    <scope>IDENTIFICATION</scope>
</reference>
<evidence type="ECO:0000256" key="7">
    <source>
        <dbReference type="ARBA" id="ARBA00022842"/>
    </source>
</evidence>
<dbReference type="STRING" id="41447.ENSSDUP00000020349"/>
<evidence type="ECO:0000256" key="3">
    <source>
        <dbReference type="ARBA" id="ARBA00012115"/>
    </source>
</evidence>
<dbReference type="GO" id="GO:0046872">
    <property type="term" value="F:metal ion binding"/>
    <property type="evidence" value="ECO:0007669"/>
    <property type="project" value="UniProtKB-KW"/>
</dbReference>
<feature type="binding site" evidence="9">
    <location>
        <position position="34"/>
    </location>
    <ligand>
        <name>Mg(2+)</name>
        <dbReference type="ChEBI" id="CHEBI:18420"/>
        <label>1</label>
    </ligand>
</feature>
<keyword evidence="6" id="KW-0378">Hydrolase</keyword>
<evidence type="ECO:0000256" key="9">
    <source>
        <dbReference type="PIRSR" id="PIRSR604808-2"/>
    </source>
</evidence>
<dbReference type="GeneTree" id="ENSGT01090000260498"/>
<feature type="site" description="Important for catalytic activity" evidence="10">
    <location>
        <position position="198"/>
    </location>
</feature>
<keyword evidence="13" id="KW-1185">Reference proteome</keyword>
<name>A0A3B4UPE6_SERDU</name>